<dbReference type="InterPro" id="IPR036237">
    <property type="entry name" value="Xyl_isomerase-like_sf"/>
</dbReference>
<feature type="binding site" evidence="2">
    <location>
        <position position="165"/>
    </location>
    <ligand>
        <name>a divalent metal cation</name>
        <dbReference type="ChEBI" id="CHEBI:60240"/>
        <note>catalytic</note>
    </ligand>
</feature>
<proteinExistence type="inferred from homology"/>
<name>A0A7W6H7X2_9HYPH</name>
<feature type="binding site" evidence="2">
    <location>
        <position position="597"/>
    </location>
    <ligand>
        <name>Mg(2+)</name>
        <dbReference type="ChEBI" id="CHEBI:18420"/>
    </ligand>
</feature>
<evidence type="ECO:0000313" key="5">
    <source>
        <dbReference type="Proteomes" id="UP000542776"/>
    </source>
</evidence>
<dbReference type="EC" id="4.2.1.118" evidence="2"/>
<dbReference type="SUPFAM" id="SSF51658">
    <property type="entry name" value="Xylose isomerase-like"/>
    <property type="match status" value="1"/>
</dbReference>
<keyword evidence="5" id="KW-1185">Reference proteome</keyword>
<feature type="binding site" evidence="2">
    <location>
        <position position="239"/>
    </location>
    <ligand>
        <name>a divalent metal cation</name>
        <dbReference type="ChEBI" id="CHEBI:60240"/>
        <note>catalytic</note>
    </ligand>
</feature>
<dbReference type="InterPro" id="IPR041736">
    <property type="entry name" value="4OHPhenylPyrv_dOase_N"/>
</dbReference>
<dbReference type="SUPFAM" id="SSF54593">
    <property type="entry name" value="Glyoxalase/Bleomycin resistance protein/Dihydroxybiphenyl dioxygenase"/>
    <property type="match status" value="1"/>
</dbReference>
<organism evidence="4 5">
    <name type="scientific">Aureimonas pseudogalii</name>
    <dbReference type="NCBI Taxonomy" id="1744844"/>
    <lineage>
        <taxon>Bacteria</taxon>
        <taxon>Pseudomonadati</taxon>
        <taxon>Pseudomonadota</taxon>
        <taxon>Alphaproteobacteria</taxon>
        <taxon>Hyphomicrobiales</taxon>
        <taxon>Aurantimonadaceae</taxon>
        <taxon>Aureimonas</taxon>
    </lineage>
</organism>
<feature type="binding site" evidence="2">
    <location>
        <position position="191"/>
    </location>
    <ligand>
        <name>a divalent metal cation</name>
        <dbReference type="ChEBI" id="CHEBI:60240"/>
        <note>catalytic</note>
    </ligand>
</feature>
<comment type="similarity">
    <text evidence="2">Belongs to the bacterial two-domain DSD family.</text>
</comment>
<comment type="caution">
    <text evidence="4">The sequence shown here is derived from an EMBL/GenBank/DDBJ whole genome shotgun (WGS) entry which is preliminary data.</text>
</comment>
<keyword evidence="4" id="KW-0670">Pyruvate</keyword>
<feature type="binding site" evidence="2">
    <location>
        <position position="442"/>
    </location>
    <ligand>
        <name>Mg(2+)</name>
        <dbReference type="ChEBI" id="CHEBI:18420"/>
    </ligand>
</feature>
<dbReference type="InterPro" id="IPR043700">
    <property type="entry name" value="DSD"/>
</dbReference>
<accession>A0A7W6H7X2</accession>
<dbReference type="Gene3D" id="3.10.180.10">
    <property type="entry name" value="2,3-Dihydroxybiphenyl 1,2-Dioxygenase, domain 1"/>
    <property type="match status" value="2"/>
</dbReference>
<dbReference type="UniPathway" id="UPA00088"/>
<dbReference type="GO" id="GO:0046872">
    <property type="term" value="F:metal ion binding"/>
    <property type="evidence" value="ECO:0007669"/>
    <property type="project" value="UniProtKB-UniRule"/>
</dbReference>
<dbReference type="Pfam" id="PF14696">
    <property type="entry name" value="Glyoxalase_5"/>
    <property type="match status" value="1"/>
</dbReference>
<dbReference type="GO" id="GO:0051213">
    <property type="term" value="F:dioxygenase activity"/>
    <property type="evidence" value="ECO:0007669"/>
    <property type="project" value="UniProtKB-KW"/>
</dbReference>
<protein>
    <recommendedName>
        <fullName evidence="2">3-dehydroshikimate dehydratase</fullName>
        <shortName evidence="2">DSD</shortName>
        <ecNumber evidence="2">4.2.1.118</ecNumber>
    </recommendedName>
</protein>
<dbReference type="GO" id="GO:0046279">
    <property type="term" value="P:3,4-dihydroxybenzoate biosynthetic process"/>
    <property type="evidence" value="ECO:0007669"/>
    <property type="project" value="UniProtKB-UniRule"/>
</dbReference>
<evidence type="ECO:0000256" key="2">
    <source>
        <dbReference type="HAMAP-Rule" id="MF_02238"/>
    </source>
</evidence>
<dbReference type="GO" id="GO:0046565">
    <property type="term" value="F:3-dehydroshikimate dehydratase activity"/>
    <property type="evidence" value="ECO:0007669"/>
    <property type="project" value="UniProtKB-UniRule"/>
</dbReference>
<comment type="cofactor">
    <cofactor evidence="2">
        <name>a divalent metal cation</name>
        <dbReference type="ChEBI" id="CHEBI:60240"/>
    </cofactor>
</comment>
<dbReference type="CDD" id="cd08342">
    <property type="entry name" value="HPPD_N_like"/>
    <property type="match status" value="1"/>
</dbReference>
<feature type="binding site" evidence="2">
    <location>
        <position position="520"/>
    </location>
    <ligand>
        <name>Mg(2+)</name>
        <dbReference type="ChEBI" id="CHEBI:18420"/>
    </ligand>
</feature>
<feature type="binding site" evidence="2">
    <location>
        <position position="134"/>
    </location>
    <ligand>
        <name>a divalent metal cation</name>
        <dbReference type="ChEBI" id="CHEBI:60240"/>
        <note>catalytic</note>
    </ligand>
</feature>
<dbReference type="Gene3D" id="3.20.20.150">
    <property type="entry name" value="Divalent-metal-dependent TIM barrel enzymes"/>
    <property type="match status" value="1"/>
</dbReference>
<gene>
    <name evidence="4" type="ORF">GGR04_004053</name>
</gene>
<dbReference type="PANTHER" id="PTHR12110">
    <property type="entry name" value="HYDROXYPYRUVATE ISOMERASE"/>
    <property type="match status" value="1"/>
</dbReference>
<dbReference type="Pfam" id="PF01261">
    <property type="entry name" value="AP_endonuc_2"/>
    <property type="match status" value="1"/>
</dbReference>
<keyword evidence="2" id="KW-0456">Lyase</keyword>
<comment type="pathway">
    <text evidence="2">Aromatic compound metabolism; 3,4-dihydroxybenzoate biosynthesis.</text>
</comment>
<dbReference type="InterPro" id="IPR050312">
    <property type="entry name" value="IolE/XylAMocC-like"/>
</dbReference>
<reference evidence="4 5" key="1">
    <citation type="submission" date="2020-08" db="EMBL/GenBank/DDBJ databases">
        <title>Genomic Encyclopedia of Type Strains, Phase IV (KMG-IV): sequencing the most valuable type-strain genomes for metagenomic binning, comparative biology and taxonomic classification.</title>
        <authorList>
            <person name="Goeker M."/>
        </authorList>
    </citation>
    <scope>NUCLEOTIDE SEQUENCE [LARGE SCALE GENOMIC DNA]</scope>
    <source>
        <strain evidence="4 5">DSM 102238</strain>
    </source>
</reference>
<keyword evidence="4" id="KW-0560">Oxidoreductase</keyword>
<evidence type="ECO:0000313" key="4">
    <source>
        <dbReference type="EMBL" id="MBB4000177.1"/>
    </source>
</evidence>
<dbReference type="InterPro" id="IPR037523">
    <property type="entry name" value="VOC_core"/>
</dbReference>
<evidence type="ECO:0000256" key="1">
    <source>
        <dbReference type="ARBA" id="ARBA00022723"/>
    </source>
</evidence>
<dbReference type="EMBL" id="JACIEK010000016">
    <property type="protein sequence ID" value="MBB4000177.1"/>
    <property type="molecule type" value="Genomic_DNA"/>
</dbReference>
<keyword evidence="1 2" id="KW-0479">Metal-binding</keyword>
<dbReference type="Proteomes" id="UP000542776">
    <property type="component" value="Unassembled WGS sequence"/>
</dbReference>
<dbReference type="AlphaFoldDB" id="A0A7W6H7X2"/>
<dbReference type="PANTHER" id="PTHR12110:SF21">
    <property type="entry name" value="XYLOSE ISOMERASE-LIKE TIM BARREL DOMAIN-CONTAINING PROTEIN"/>
    <property type="match status" value="1"/>
</dbReference>
<dbReference type="PROSITE" id="PS51819">
    <property type="entry name" value="VOC"/>
    <property type="match status" value="1"/>
</dbReference>
<comment type="catalytic activity">
    <reaction evidence="2">
        <text>3-dehydroshikimate = 3,4-dihydroxybenzoate + H2O</text>
        <dbReference type="Rhea" id="RHEA:24848"/>
        <dbReference type="ChEBI" id="CHEBI:15377"/>
        <dbReference type="ChEBI" id="CHEBI:16630"/>
        <dbReference type="ChEBI" id="CHEBI:36241"/>
        <dbReference type="EC" id="4.2.1.118"/>
    </reaction>
</comment>
<dbReference type="InterPro" id="IPR029068">
    <property type="entry name" value="Glyas_Bleomycin-R_OHBP_Dase"/>
</dbReference>
<feature type="domain" description="VOC" evidence="3">
    <location>
        <begin position="439"/>
        <end position="588"/>
    </location>
</feature>
<dbReference type="InterPro" id="IPR013022">
    <property type="entry name" value="Xyl_isomerase-like_TIM-brl"/>
</dbReference>
<dbReference type="RefSeq" id="WP_183201801.1">
    <property type="nucleotide sequence ID" value="NZ_JACIEK010000016.1"/>
</dbReference>
<comment type="function">
    <text evidence="2">Catalyzes the conversion of 3-dehydroshikimate to protocatechuate (3,4-dihydroxybenzoate), a common intermediate of quinate and shikimate degradation pathways.</text>
</comment>
<sequence>MKTSIATVSISGDLAEKLAAIAAAGFGAVEIFENDFLASDRSARDVGRMVRDAGLEISLFQPFRDFEGLPEPQRTRAFDRAKRKFETMNELGTDLILICSSLSPLALGGIDRAAEDLAELGEIAAAANVRVGYEALAWGRFVNDHRDAWEIVRRADHPRIGLILDSFHSLSRGIDSQSIRSIPREKIFIVQIADAPRLDLDLLSWSRHYRNMPGQGDLPVSDFMAAVEATGYDGYYSLEIFNDQFRAGSPRQTAVDGRRSLIYVMDRLKAEGRAMKGPSEATPLPPPARTSGVSFVEFATDAASGPSLATLLEAIGFHHAGRHRTKDVELYAQGDLRVVINTETEGFAHSSYVVHGTNVCALGLRMADADEAFARSQGLLASPFRQPVGPGEREFATIRGVGGSLLYLVPEEDALGPQWAADFELTANGGESGSAGLVAVDHVAQTVRFEDILSWTLFYRSIFDLTPLPPLEVPDPGGLVLSQVLENEDASLRIVLNGSQSTRTLSARFVSQFVGPGVQHVAFRSLDIFATVRTLASNGVALLPIPQNYYDDLDARFDIAPETLEIMRQTGILYDRDEGGEYFQIYLKALDGGFFIEIVERRGYRGLGAANAPIRLATQTRQTPAGIPAH</sequence>
<keyword evidence="4" id="KW-0223">Dioxygenase</keyword>
<dbReference type="HAMAP" id="MF_02238">
    <property type="entry name" value="DSD"/>
    <property type="match status" value="1"/>
</dbReference>
<evidence type="ECO:0000259" key="3">
    <source>
        <dbReference type="PROSITE" id="PS51819"/>
    </source>
</evidence>